<reference evidence="1" key="1">
    <citation type="journal article" date="2018" name="Genome Biol.">
        <title>SKESA: strategic k-mer extension for scrupulous assemblies.</title>
        <authorList>
            <person name="Souvorov A."/>
            <person name="Agarwala R."/>
            <person name="Lipman D.J."/>
        </authorList>
    </citation>
    <scope>NUCLEOTIDE SEQUENCE</scope>
    <source>
        <strain evidence="1">SJP41</strain>
    </source>
</reference>
<dbReference type="EMBL" id="WXKQ01000109">
    <property type="protein sequence ID" value="NAG22434.1"/>
    <property type="molecule type" value="Genomic_DNA"/>
</dbReference>
<dbReference type="Proteomes" id="UP000868636">
    <property type="component" value="Unassembled WGS sequence"/>
</dbReference>
<reference evidence="2 3" key="2">
    <citation type="journal article" date="2019" name="Nat. Med.">
        <title>A library of human gut bacterial isolates paired with longitudinal multiomics data enables mechanistic microbiome research.</title>
        <authorList>
            <person name="Poyet M."/>
            <person name="Groussin M."/>
            <person name="Gibbons S.M."/>
            <person name="Avila-Pacheco J."/>
            <person name="Jiang X."/>
            <person name="Kearney S.M."/>
            <person name="Perrotta A.R."/>
            <person name="Berdy B."/>
            <person name="Zhao S."/>
            <person name="Lieberman T.D."/>
            <person name="Swanson P.K."/>
            <person name="Smith M."/>
            <person name="Roesemann S."/>
            <person name="Alexander J.E."/>
            <person name="Rich S.A."/>
            <person name="Livny J."/>
            <person name="Vlamakis H."/>
            <person name="Clish C."/>
            <person name="Bullock K."/>
            <person name="Deik A."/>
            <person name="Scott J."/>
            <person name="Pierce K.A."/>
            <person name="Xavier R.J."/>
            <person name="Alm E.J."/>
        </authorList>
    </citation>
    <scope>NUCLEOTIDE SEQUENCE [LARGE SCALE GENOMIC DNA]</scope>
    <source>
        <strain evidence="2 3">BIOML-A112</strain>
    </source>
</reference>
<dbReference type="Proteomes" id="UP000475070">
    <property type="component" value="Unassembled WGS sequence"/>
</dbReference>
<accession>A0A0C2E9G8</accession>
<sequence>MDKIIFRSESDRENAKASDTEAIWYTVVNELKQSEQMASTNPWNQDDAIINKRFCLLDDCVISIRPARAEDRIEKRDYNKGYYFIEIMNQDESIKFSSHKIYSWEQVIECASWFKGVSFLAAQRIWKAKKL</sequence>
<name>A0A0C2E9G8_ECOLX</name>
<evidence type="ECO:0000313" key="3">
    <source>
        <dbReference type="Proteomes" id="UP000475070"/>
    </source>
</evidence>
<organism evidence="2 3">
    <name type="scientific">Escherichia coli</name>
    <dbReference type="NCBI Taxonomy" id="562"/>
    <lineage>
        <taxon>Bacteria</taxon>
        <taxon>Pseudomonadati</taxon>
        <taxon>Pseudomonadota</taxon>
        <taxon>Gammaproteobacteria</taxon>
        <taxon>Enterobacterales</taxon>
        <taxon>Enterobacteriaceae</taxon>
        <taxon>Escherichia</taxon>
    </lineage>
</organism>
<dbReference type="EMBL" id="DADPIR010000089">
    <property type="protein sequence ID" value="HAZ7494881.1"/>
    <property type="molecule type" value="Genomic_DNA"/>
</dbReference>
<dbReference type="AlphaFoldDB" id="A0A0C2E9G8"/>
<proteinExistence type="predicted"/>
<comment type="caution">
    <text evidence="2">The sequence shown here is derived from an EMBL/GenBank/DDBJ whole genome shotgun (WGS) entry which is preliminary data.</text>
</comment>
<dbReference type="RefSeq" id="WP_023155668.1">
    <property type="nucleotide sequence ID" value="NZ_AP022409.1"/>
</dbReference>
<reference evidence="1" key="3">
    <citation type="submission" date="2021-03" db="EMBL/GenBank/DDBJ databases">
        <authorList>
            <consortium name="NCBI Pathogen Detection Project"/>
        </authorList>
    </citation>
    <scope>NUCLEOTIDE SEQUENCE</scope>
    <source>
        <strain evidence="1">SJP41</strain>
    </source>
</reference>
<protein>
    <submittedName>
        <fullName evidence="2">Uncharacterized protein</fullName>
    </submittedName>
</protein>
<evidence type="ECO:0000313" key="1">
    <source>
        <dbReference type="EMBL" id="HAZ7494881.1"/>
    </source>
</evidence>
<gene>
    <name evidence="2" type="ORF">GUC01_26230</name>
    <name evidence="1" type="ORF">J8F57_005223</name>
</gene>
<evidence type="ECO:0000313" key="2">
    <source>
        <dbReference type="EMBL" id="NAG22434.1"/>
    </source>
</evidence>